<accession>A0ABR6XG21</accession>
<name>A0ABR6XG21_9BURK</name>
<evidence type="ECO:0000313" key="3">
    <source>
        <dbReference type="Proteomes" id="UP000637632"/>
    </source>
</evidence>
<dbReference type="EMBL" id="JACOFT010000003">
    <property type="protein sequence ID" value="MBC3811710.1"/>
    <property type="molecule type" value="Genomic_DNA"/>
</dbReference>
<dbReference type="SUPFAM" id="SSF55729">
    <property type="entry name" value="Acyl-CoA N-acyltransferases (Nat)"/>
    <property type="match status" value="1"/>
</dbReference>
<dbReference type="PROSITE" id="PS51186">
    <property type="entry name" value="GNAT"/>
    <property type="match status" value="1"/>
</dbReference>
<sequence length="181" mass="20457">MTILLTPRLQLIPMDDSHFDGLFAMNSDIDVMRYITGKPDTPADTQAMIDRVKARWKEYGFSWWSFFEKDSGQLIGAGCIQHLGRDPANPLETGWRLRRDRWGNGYASEAARAMAGFAFDTLNAPLLCAVCHPDNHASAHVMKKLGMQFKATESWYDMQVAVYDMPRAVWQANSAAQHQSN</sequence>
<dbReference type="InterPro" id="IPR000182">
    <property type="entry name" value="GNAT_dom"/>
</dbReference>
<dbReference type="RefSeq" id="WP_190479144.1">
    <property type="nucleotide sequence ID" value="NZ_JACOFT010000003.1"/>
</dbReference>
<protein>
    <submittedName>
        <fullName evidence="2">GNAT family N-acetyltransferase</fullName>
    </submittedName>
</protein>
<reference evidence="2 3" key="1">
    <citation type="submission" date="2020-08" db="EMBL/GenBank/DDBJ databases">
        <title>Novel species isolated from subtropical streams in China.</title>
        <authorList>
            <person name="Lu H."/>
        </authorList>
    </citation>
    <scope>NUCLEOTIDE SEQUENCE [LARGE SCALE GENOMIC DNA]</scope>
    <source>
        <strain evidence="2 3">CCTCC AB 2015119</strain>
    </source>
</reference>
<dbReference type="Pfam" id="PF13302">
    <property type="entry name" value="Acetyltransf_3"/>
    <property type="match status" value="1"/>
</dbReference>
<comment type="caution">
    <text evidence="2">The sequence shown here is derived from an EMBL/GenBank/DDBJ whole genome shotgun (WGS) entry which is preliminary data.</text>
</comment>
<proteinExistence type="predicted"/>
<feature type="domain" description="N-acetyltransferase" evidence="1">
    <location>
        <begin position="9"/>
        <end position="170"/>
    </location>
</feature>
<dbReference type="PANTHER" id="PTHR43792">
    <property type="entry name" value="GNAT FAMILY, PUTATIVE (AFU_ORTHOLOGUE AFUA_3G00765)-RELATED-RELATED"/>
    <property type="match status" value="1"/>
</dbReference>
<dbReference type="Proteomes" id="UP000637632">
    <property type="component" value="Unassembled WGS sequence"/>
</dbReference>
<evidence type="ECO:0000313" key="2">
    <source>
        <dbReference type="EMBL" id="MBC3811710.1"/>
    </source>
</evidence>
<dbReference type="Gene3D" id="3.40.630.30">
    <property type="match status" value="1"/>
</dbReference>
<gene>
    <name evidence="2" type="ORF">H8K26_09675</name>
</gene>
<keyword evidence="3" id="KW-1185">Reference proteome</keyword>
<organism evidence="2 3">
    <name type="scientific">Undibacterium aquatile</name>
    <dbReference type="NCBI Taxonomy" id="1537398"/>
    <lineage>
        <taxon>Bacteria</taxon>
        <taxon>Pseudomonadati</taxon>
        <taxon>Pseudomonadota</taxon>
        <taxon>Betaproteobacteria</taxon>
        <taxon>Burkholderiales</taxon>
        <taxon>Oxalobacteraceae</taxon>
        <taxon>Undibacterium</taxon>
    </lineage>
</organism>
<dbReference type="InterPro" id="IPR016181">
    <property type="entry name" value="Acyl_CoA_acyltransferase"/>
</dbReference>
<dbReference type="InterPro" id="IPR051531">
    <property type="entry name" value="N-acetyltransferase"/>
</dbReference>
<dbReference type="PANTHER" id="PTHR43792:SF1">
    <property type="entry name" value="N-ACETYLTRANSFERASE DOMAIN-CONTAINING PROTEIN"/>
    <property type="match status" value="1"/>
</dbReference>
<evidence type="ECO:0000259" key="1">
    <source>
        <dbReference type="PROSITE" id="PS51186"/>
    </source>
</evidence>